<organism evidence="2 3">
    <name type="scientific">Armillaria tabescens</name>
    <name type="common">Ringless honey mushroom</name>
    <name type="synonym">Agaricus tabescens</name>
    <dbReference type="NCBI Taxonomy" id="1929756"/>
    <lineage>
        <taxon>Eukaryota</taxon>
        <taxon>Fungi</taxon>
        <taxon>Dikarya</taxon>
        <taxon>Basidiomycota</taxon>
        <taxon>Agaricomycotina</taxon>
        <taxon>Agaricomycetes</taxon>
        <taxon>Agaricomycetidae</taxon>
        <taxon>Agaricales</taxon>
        <taxon>Marasmiineae</taxon>
        <taxon>Physalacriaceae</taxon>
        <taxon>Desarmillaria</taxon>
    </lineage>
</organism>
<feature type="compositionally biased region" description="Basic and acidic residues" evidence="1">
    <location>
        <begin position="39"/>
        <end position="55"/>
    </location>
</feature>
<gene>
    <name evidence="2" type="ORF">EV420DRAFT_1678813</name>
</gene>
<comment type="caution">
    <text evidence="2">The sequence shown here is derived from an EMBL/GenBank/DDBJ whole genome shotgun (WGS) entry which is preliminary data.</text>
</comment>
<dbReference type="GeneID" id="85362731"/>
<dbReference type="Proteomes" id="UP001175211">
    <property type="component" value="Unassembled WGS sequence"/>
</dbReference>
<dbReference type="AlphaFoldDB" id="A0AA39N666"/>
<accession>A0AA39N666</accession>
<feature type="region of interest" description="Disordered" evidence="1">
    <location>
        <begin position="39"/>
        <end position="65"/>
    </location>
</feature>
<evidence type="ECO:0000313" key="3">
    <source>
        <dbReference type="Proteomes" id="UP001175211"/>
    </source>
</evidence>
<proteinExistence type="predicted"/>
<reference evidence="2" key="1">
    <citation type="submission" date="2023-06" db="EMBL/GenBank/DDBJ databases">
        <authorList>
            <consortium name="Lawrence Berkeley National Laboratory"/>
            <person name="Ahrendt S."/>
            <person name="Sahu N."/>
            <person name="Indic B."/>
            <person name="Wong-Bajracharya J."/>
            <person name="Merenyi Z."/>
            <person name="Ke H.-M."/>
            <person name="Monk M."/>
            <person name="Kocsube S."/>
            <person name="Drula E."/>
            <person name="Lipzen A."/>
            <person name="Balint B."/>
            <person name="Henrissat B."/>
            <person name="Andreopoulos B."/>
            <person name="Martin F.M."/>
            <person name="Harder C.B."/>
            <person name="Rigling D."/>
            <person name="Ford K.L."/>
            <person name="Foster G.D."/>
            <person name="Pangilinan J."/>
            <person name="Papanicolaou A."/>
            <person name="Barry K."/>
            <person name="LaButti K."/>
            <person name="Viragh M."/>
            <person name="Koriabine M."/>
            <person name="Yan M."/>
            <person name="Riley R."/>
            <person name="Champramary S."/>
            <person name="Plett K.L."/>
            <person name="Tsai I.J."/>
            <person name="Slot J."/>
            <person name="Sipos G."/>
            <person name="Plett J."/>
            <person name="Nagy L.G."/>
            <person name="Grigoriev I.V."/>
        </authorList>
    </citation>
    <scope>NUCLEOTIDE SEQUENCE</scope>
    <source>
        <strain evidence="2">CCBAS 213</strain>
    </source>
</reference>
<name>A0AA39N666_ARMTA</name>
<evidence type="ECO:0000256" key="1">
    <source>
        <dbReference type="SAM" id="MobiDB-lite"/>
    </source>
</evidence>
<dbReference type="RefSeq" id="XP_060331015.1">
    <property type="nucleotide sequence ID" value="XM_060479183.1"/>
</dbReference>
<sequence length="98" mass="11109">MAQDDAILDSSMERKDTEIDNEVCIAVVFRMEEEEGREGFEIREELDDDNKKGGDDEAVPDVGGDIRSLRQSSSVLSILGSEANLRDRKNQFMELFDH</sequence>
<dbReference type="EMBL" id="JAUEPS010000016">
    <property type="protein sequence ID" value="KAK0458765.1"/>
    <property type="molecule type" value="Genomic_DNA"/>
</dbReference>
<protein>
    <submittedName>
        <fullName evidence="2">Uncharacterized protein</fullName>
    </submittedName>
</protein>
<evidence type="ECO:0000313" key="2">
    <source>
        <dbReference type="EMBL" id="KAK0458765.1"/>
    </source>
</evidence>
<keyword evidence="3" id="KW-1185">Reference proteome</keyword>